<sequence length="81" mass="8617">MIGKISTVVTTVLVSGLLTLPAMAQSAHQYQGGPKTPVPHTMTQTMTSQPQKPAAEQPKGTARNAHRYRGGPSSPVLHETR</sequence>
<feature type="chain" id="PRO_5041070283" evidence="2">
    <location>
        <begin position="25"/>
        <end position="81"/>
    </location>
</feature>
<dbReference type="Proteomes" id="UP000438991">
    <property type="component" value="Unassembled WGS sequence"/>
</dbReference>
<dbReference type="EMBL" id="WNKV01000007">
    <property type="protein sequence ID" value="MTW16749.1"/>
    <property type="molecule type" value="Genomic_DNA"/>
</dbReference>
<name>A0A327K1T4_9BRAD</name>
<reference evidence="3 4" key="1">
    <citation type="submission" date="2019-11" db="EMBL/GenBank/DDBJ databases">
        <title>Whole-genome sequence of Rhodoplanes serenus DSM 18633, type strain.</title>
        <authorList>
            <person name="Kyndt J.A."/>
            <person name="Meyer T.E."/>
        </authorList>
    </citation>
    <scope>NUCLEOTIDE SEQUENCE [LARGE SCALE GENOMIC DNA]</scope>
    <source>
        <strain evidence="3 4">DSM 18633</strain>
    </source>
</reference>
<gene>
    <name evidence="3" type="ORF">GJ689_11090</name>
</gene>
<dbReference type="RefSeq" id="WP_111386995.1">
    <property type="nucleotide sequence ID" value="NZ_NPEW01000197.1"/>
</dbReference>
<evidence type="ECO:0000256" key="1">
    <source>
        <dbReference type="SAM" id="MobiDB-lite"/>
    </source>
</evidence>
<organism evidence="3 4">
    <name type="scientific">Rhodoplanes serenus</name>
    <dbReference type="NCBI Taxonomy" id="200615"/>
    <lineage>
        <taxon>Bacteria</taxon>
        <taxon>Pseudomonadati</taxon>
        <taxon>Pseudomonadota</taxon>
        <taxon>Alphaproteobacteria</taxon>
        <taxon>Hyphomicrobiales</taxon>
        <taxon>Nitrobacteraceae</taxon>
        <taxon>Rhodoplanes</taxon>
    </lineage>
</organism>
<comment type="caution">
    <text evidence="3">The sequence shown here is derived from an EMBL/GenBank/DDBJ whole genome shotgun (WGS) entry which is preliminary data.</text>
</comment>
<evidence type="ECO:0000313" key="3">
    <source>
        <dbReference type="EMBL" id="MTW16749.1"/>
    </source>
</evidence>
<proteinExistence type="predicted"/>
<accession>A0A327K1T4</accession>
<evidence type="ECO:0000313" key="4">
    <source>
        <dbReference type="Proteomes" id="UP000438991"/>
    </source>
</evidence>
<feature type="compositionally biased region" description="Polar residues" evidence="1">
    <location>
        <begin position="41"/>
        <end position="51"/>
    </location>
</feature>
<evidence type="ECO:0000256" key="2">
    <source>
        <dbReference type="SAM" id="SignalP"/>
    </source>
</evidence>
<feature type="region of interest" description="Disordered" evidence="1">
    <location>
        <begin position="26"/>
        <end position="81"/>
    </location>
</feature>
<protein>
    <submittedName>
        <fullName evidence="3">Uncharacterized protein</fullName>
    </submittedName>
</protein>
<keyword evidence="2" id="KW-0732">Signal</keyword>
<dbReference type="AlphaFoldDB" id="A0A327K1T4"/>
<feature type="signal peptide" evidence="2">
    <location>
        <begin position="1"/>
        <end position="24"/>
    </location>
</feature>